<accession>W7TJL2</accession>
<dbReference type="Proteomes" id="UP000019335">
    <property type="component" value="Chromosome 16"/>
</dbReference>
<dbReference type="OrthoDB" id="10587483at2759"/>
<sequence length="120" mass="13149">MKESGKSRHYRPTWCFSCMNISVVRTTADAPNKDPAIARLAETEPKSLKEISSRLHNHSRVELDILRHVGPHVLGRVRVLCRDISGGAHSRGEAGVEPVEHLGLHVASQVQVDAAVVVES</sequence>
<gene>
    <name evidence="1" type="ORF">Naga_100577g5</name>
</gene>
<protein>
    <submittedName>
        <fullName evidence="1">Uncharacterized protein</fullName>
    </submittedName>
</protein>
<name>W7TJL2_9STRA</name>
<reference evidence="1 2" key="1">
    <citation type="journal article" date="2014" name="Mol. Plant">
        <title>Chromosome Scale Genome Assembly and Transcriptome Profiling of Nannochloropsis gaditana in Nitrogen Depletion.</title>
        <authorList>
            <person name="Corteggiani Carpinelli E."/>
            <person name="Telatin A."/>
            <person name="Vitulo N."/>
            <person name="Forcato C."/>
            <person name="D'Angelo M."/>
            <person name="Schiavon R."/>
            <person name="Vezzi A."/>
            <person name="Giacometti G.M."/>
            <person name="Morosinotto T."/>
            <person name="Valle G."/>
        </authorList>
    </citation>
    <scope>NUCLEOTIDE SEQUENCE [LARGE SCALE GENOMIC DNA]</scope>
    <source>
        <strain evidence="1 2">B-31</strain>
    </source>
</reference>
<organism evidence="1 2">
    <name type="scientific">Nannochloropsis gaditana</name>
    <dbReference type="NCBI Taxonomy" id="72520"/>
    <lineage>
        <taxon>Eukaryota</taxon>
        <taxon>Sar</taxon>
        <taxon>Stramenopiles</taxon>
        <taxon>Ochrophyta</taxon>
        <taxon>Eustigmatophyceae</taxon>
        <taxon>Eustigmatales</taxon>
        <taxon>Monodopsidaceae</taxon>
        <taxon>Nannochloropsis</taxon>
    </lineage>
</organism>
<evidence type="ECO:0000313" key="2">
    <source>
        <dbReference type="Proteomes" id="UP000019335"/>
    </source>
</evidence>
<comment type="caution">
    <text evidence="1">The sequence shown here is derived from an EMBL/GenBank/DDBJ whole genome shotgun (WGS) entry which is preliminary data.</text>
</comment>
<proteinExistence type="predicted"/>
<evidence type="ECO:0000313" key="1">
    <source>
        <dbReference type="EMBL" id="EWM23728.1"/>
    </source>
</evidence>
<dbReference type="AlphaFoldDB" id="W7TJL2"/>
<keyword evidence="2" id="KW-1185">Reference proteome</keyword>
<dbReference type="EMBL" id="AZIL01001532">
    <property type="protein sequence ID" value="EWM23728.1"/>
    <property type="molecule type" value="Genomic_DNA"/>
</dbReference>